<protein>
    <submittedName>
        <fullName evidence="1">CRISPR-associated endonuclease Cas6/Csy4</fullName>
        <ecNumber evidence="1">3.1.-.-</ecNumber>
    </submittedName>
</protein>
<evidence type="ECO:0000313" key="2">
    <source>
        <dbReference type="Proteomes" id="UP000054908"/>
    </source>
</evidence>
<dbReference type="NCBIfam" id="TIGR02563">
    <property type="entry name" value="cas_Csy4"/>
    <property type="match status" value="1"/>
</dbReference>
<dbReference type="EMBL" id="LNYL01000012">
    <property type="protein sequence ID" value="KTD30594.1"/>
    <property type="molecule type" value="Genomic_DNA"/>
</dbReference>
<dbReference type="InterPro" id="IPR042564">
    <property type="entry name" value="CRISPR-Cas6/Csy4_sf"/>
</dbReference>
<accession>A0A0W0WE55</accession>
<dbReference type="Gene3D" id="3.30.70.2540">
    <property type="entry name" value="CRISPR-associated endoribonuclease Cas6/Csy4"/>
    <property type="match status" value="1"/>
</dbReference>
<dbReference type="CDD" id="cd09739">
    <property type="entry name" value="Cas6_I-F"/>
    <property type="match status" value="1"/>
</dbReference>
<dbReference type="Pfam" id="PF09618">
    <property type="entry name" value="Cas_Csy4"/>
    <property type="match status" value="1"/>
</dbReference>
<sequence length="192" mass="22007">MNFYLDITLIPGADIGHYFLWGKVYKQIHLGLVAIQNYHGLSPIGISFPEYSNELCSLGSKLRIFAEDKVVLENFNAKKWLNFLSDYTHITSIREVPQNICSYVRFKRKQSKSNLERLARRKAKYEAISFDQALELLKNRKEQLINAPYINISSNSSGESFKIFIIKEVAHELINNGFSCYGLSATSTLPNF</sequence>
<keyword evidence="1" id="KW-0378">Hydrolase</keyword>
<keyword evidence="2" id="KW-1185">Reference proteome</keyword>
<keyword evidence="1" id="KW-0540">Nuclease</keyword>
<comment type="caution">
    <text evidence="1">The sequence shown here is derived from an EMBL/GenBank/DDBJ whole genome shotgun (WGS) entry which is preliminary data.</text>
</comment>
<dbReference type="Proteomes" id="UP000054908">
    <property type="component" value="Unassembled WGS sequence"/>
</dbReference>
<dbReference type="InterPro" id="IPR013396">
    <property type="entry name" value="CRISPR-assoc_prot_Csy4"/>
</dbReference>
<dbReference type="PATRIC" id="fig|466.6.peg.572"/>
<dbReference type="AlphaFoldDB" id="A0A0W0WE55"/>
<proteinExistence type="predicted"/>
<dbReference type="GO" id="GO:0043571">
    <property type="term" value="P:maintenance of CRISPR repeat elements"/>
    <property type="evidence" value="ECO:0007669"/>
    <property type="project" value="InterPro"/>
</dbReference>
<keyword evidence="1" id="KW-0255">Endonuclease</keyword>
<dbReference type="GO" id="GO:0004519">
    <property type="term" value="F:endonuclease activity"/>
    <property type="evidence" value="ECO:0007669"/>
    <property type="project" value="UniProtKB-KW"/>
</dbReference>
<dbReference type="RefSeq" id="WP_058451365.1">
    <property type="nucleotide sequence ID" value="NZ_CAAAIB010000006.1"/>
</dbReference>
<evidence type="ECO:0000313" key="1">
    <source>
        <dbReference type="EMBL" id="KTD30594.1"/>
    </source>
</evidence>
<organism evidence="1 2">
    <name type="scientific">Legionella maceachernii</name>
    <dbReference type="NCBI Taxonomy" id="466"/>
    <lineage>
        <taxon>Bacteria</taxon>
        <taxon>Pseudomonadati</taxon>
        <taxon>Pseudomonadota</taxon>
        <taxon>Gammaproteobacteria</taxon>
        <taxon>Legionellales</taxon>
        <taxon>Legionellaceae</taxon>
        <taxon>Legionella</taxon>
    </lineage>
</organism>
<dbReference type="STRING" id="466.Lmac_0538"/>
<dbReference type="GO" id="GO:0016787">
    <property type="term" value="F:hydrolase activity"/>
    <property type="evidence" value="ECO:0007669"/>
    <property type="project" value="UniProtKB-KW"/>
</dbReference>
<gene>
    <name evidence="1" type="primary">cas6f</name>
    <name evidence="1" type="ORF">Lmac_0538</name>
</gene>
<dbReference type="EC" id="3.1.-.-" evidence="1"/>
<dbReference type="OrthoDB" id="259831at2"/>
<reference evidence="1 2" key="1">
    <citation type="submission" date="2015-11" db="EMBL/GenBank/DDBJ databases">
        <title>Genomic analysis of 38 Legionella species identifies large and diverse effector repertoires.</title>
        <authorList>
            <person name="Burstein D."/>
            <person name="Amaro F."/>
            <person name="Zusman T."/>
            <person name="Lifshitz Z."/>
            <person name="Cohen O."/>
            <person name="Gilbert J.A."/>
            <person name="Pupko T."/>
            <person name="Shuman H.A."/>
            <person name="Segal G."/>
        </authorList>
    </citation>
    <scope>NUCLEOTIDE SEQUENCE [LARGE SCALE GENOMIC DNA]</scope>
    <source>
        <strain evidence="1 2">PX-1-G2-E2</strain>
    </source>
</reference>
<name>A0A0W0WE55_9GAMM</name>